<evidence type="ECO:0000256" key="1">
    <source>
        <dbReference type="SAM" id="MobiDB-lite"/>
    </source>
</evidence>
<name>A0ABD2T1W5_9SOLN</name>
<accession>A0ABD2T1W5</accession>
<protein>
    <submittedName>
        <fullName evidence="2">Uncharacterized protein</fullName>
    </submittedName>
</protein>
<proteinExistence type="predicted"/>
<organism evidence="2 3">
    <name type="scientific">Solanum stoloniferum</name>
    <dbReference type="NCBI Taxonomy" id="62892"/>
    <lineage>
        <taxon>Eukaryota</taxon>
        <taxon>Viridiplantae</taxon>
        <taxon>Streptophyta</taxon>
        <taxon>Embryophyta</taxon>
        <taxon>Tracheophyta</taxon>
        <taxon>Spermatophyta</taxon>
        <taxon>Magnoliopsida</taxon>
        <taxon>eudicotyledons</taxon>
        <taxon>Gunneridae</taxon>
        <taxon>Pentapetalae</taxon>
        <taxon>asterids</taxon>
        <taxon>lamiids</taxon>
        <taxon>Solanales</taxon>
        <taxon>Solanaceae</taxon>
        <taxon>Solanoideae</taxon>
        <taxon>Solaneae</taxon>
        <taxon>Solanum</taxon>
    </lineage>
</organism>
<comment type="caution">
    <text evidence="2">The sequence shown here is derived from an EMBL/GenBank/DDBJ whole genome shotgun (WGS) entry which is preliminary data.</text>
</comment>
<evidence type="ECO:0000313" key="2">
    <source>
        <dbReference type="EMBL" id="KAL3350184.1"/>
    </source>
</evidence>
<evidence type="ECO:0000313" key="3">
    <source>
        <dbReference type="Proteomes" id="UP001627284"/>
    </source>
</evidence>
<keyword evidence="3" id="KW-1185">Reference proteome</keyword>
<dbReference type="PANTHER" id="PTHR35167:SF3">
    <property type="entry name" value="OS05G0216466 PROTEIN"/>
    <property type="match status" value="1"/>
</dbReference>
<gene>
    <name evidence="2" type="ORF">AABB24_022941</name>
</gene>
<feature type="region of interest" description="Disordered" evidence="1">
    <location>
        <begin position="100"/>
        <end position="128"/>
    </location>
</feature>
<dbReference type="AlphaFoldDB" id="A0ABD2T1W5"/>
<dbReference type="Proteomes" id="UP001627284">
    <property type="component" value="Unassembled WGS sequence"/>
</dbReference>
<sequence length="157" mass="17606">KNMLTSKIFSSLLTSPEELQIAPHKNSFPFNFPANQTPTCHKMKKSTVKTRGIQTEPEKLTEPEMNAALQLIQLSGDSDSSREIYHNAGESSRVVIVEREHGEEESVGDTAEVSSSTAVNMEDEASPSKKRKFRSVAALYQVTKPLILKNKHRKFKF</sequence>
<dbReference type="PANTHER" id="PTHR35167">
    <property type="entry name" value="OS05G0216466 PROTEIN"/>
    <property type="match status" value="1"/>
</dbReference>
<feature type="non-terminal residue" evidence="2">
    <location>
        <position position="1"/>
    </location>
</feature>
<reference evidence="2 3" key="1">
    <citation type="submission" date="2024-05" db="EMBL/GenBank/DDBJ databases">
        <title>De novo assembly of an allotetraploid wild potato.</title>
        <authorList>
            <person name="Hosaka A.J."/>
        </authorList>
    </citation>
    <scope>NUCLEOTIDE SEQUENCE [LARGE SCALE GENOMIC DNA]</scope>
    <source>
        <tissue evidence="2">Young leaves</tissue>
    </source>
</reference>
<dbReference type="EMBL" id="JBJKTR010000013">
    <property type="protein sequence ID" value="KAL3350184.1"/>
    <property type="molecule type" value="Genomic_DNA"/>
</dbReference>